<dbReference type="EMBL" id="MUJZ01019983">
    <property type="protein sequence ID" value="OTF80084.1"/>
    <property type="molecule type" value="Genomic_DNA"/>
</dbReference>
<keyword evidence="2" id="KW-1185">Reference proteome</keyword>
<protein>
    <submittedName>
        <fullName evidence="1">Uncharacterized protein</fullName>
    </submittedName>
</protein>
<gene>
    <name evidence="1" type="ORF">BLA29_013182</name>
</gene>
<evidence type="ECO:0000313" key="1">
    <source>
        <dbReference type="EMBL" id="OTF80084.1"/>
    </source>
</evidence>
<sequence>MMMAVMVLMKRPNGIHHYYVENFPILNRHILAQIQY</sequence>
<dbReference type="Proteomes" id="UP000194236">
    <property type="component" value="Unassembled WGS sequence"/>
</dbReference>
<proteinExistence type="predicted"/>
<name>A0A1Y3BJ99_EURMA</name>
<organism evidence="1 2">
    <name type="scientific">Euroglyphus maynei</name>
    <name type="common">Mayne's house dust mite</name>
    <dbReference type="NCBI Taxonomy" id="6958"/>
    <lineage>
        <taxon>Eukaryota</taxon>
        <taxon>Metazoa</taxon>
        <taxon>Ecdysozoa</taxon>
        <taxon>Arthropoda</taxon>
        <taxon>Chelicerata</taxon>
        <taxon>Arachnida</taxon>
        <taxon>Acari</taxon>
        <taxon>Acariformes</taxon>
        <taxon>Sarcoptiformes</taxon>
        <taxon>Astigmata</taxon>
        <taxon>Psoroptidia</taxon>
        <taxon>Analgoidea</taxon>
        <taxon>Pyroglyphidae</taxon>
        <taxon>Pyroglyphinae</taxon>
        <taxon>Euroglyphus</taxon>
    </lineage>
</organism>
<comment type="caution">
    <text evidence="1">The sequence shown here is derived from an EMBL/GenBank/DDBJ whole genome shotgun (WGS) entry which is preliminary data.</text>
</comment>
<dbReference type="AlphaFoldDB" id="A0A1Y3BJ99"/>
<evidence type="ECO:0000313" key="2">
    <source>
        <dbReference type="Proteomes" id="UP000194236"/>
    </source>
</evidence>
<accession>A0A1Y3BJ99</accession>
<reference evidence="1 2" key="1">
    <citation type="submission" date="2017-03" db="EMBL/GenBank/DDBJ databases">
        <title>Genome Survey of Euroglyphus maynei.</title>
        <authorList>
            <person name="Arlian L.G."/>
            <person name="Morgan M.S."/>
            <person name="Rider S.D."/>
        </authorList>
    </citation>
    <scope>NUCLEOTIDE SEQUENCE [LARGE SCALE GENOMIC DNA]</scope>
    <source>
        <strain evidence="1">Arlian Lab</strain>
        <tissue evidence="1">Whole body</tissue>
    </source>
</reference>